<evidence type="ECO:0000313" key="4">
    <source>
        <dbReference type="EMBL" id="RDJ20357.1"/>
    </source>
</evidence>
<feature type="domain" description="MmgE/PrpD N-terminal" evidence="2">
    <location>
        <begin position="14"/>
        <end position="252"/>
    </location>
</feature>
<evidence type="ECO:0000259" key="3">
    <source>
        <dbReference type="Pfam" id="PF19305"/>
    </source>
</evidence>
<dbReference type="PANTHER" id="PTHR16943:SF8">
    <property type="entry name" value="2-METHYLCITRATE DEHYDRATASE"/>
    <property type="match status" value="1"/>
</dbReference>
<dbReference type="AlphaFoldDB" id="A0A370KZG9"/>
<protein>
    <submittedName>
        <fullName evidence="4">MmgE/PrpD family protein</fullName>
    </submittedName>
</protein>
<dbReference type="OrthoDB" id="9795089at2"/>
<name>A0A370KZG9_9HYPH</name>
<dbReference type="Gene3D" id="1.10.4100.10">
    <property type="entry name" value="2-methylcitrate dehydratase PrpD"/>
    <property type="match status" value="1"/>
</dbReference>
<proteinExistence type="inferred from homology"/>
<evidence type="ECO:0000256" key="1">
    <source>
        <dbReference type="ARBA" id="ARBA00006174"/>
    </source>
</evidence>
<dbReference type="Gene3D" id="3.30.1330.120">
    <property type="entry name" value="2-methylcitrate dehydratase PrpD"/>
    <property type="match status" value="1"/>
</dbReference>
<comment type="similarity">
    <text evidence="1">Belongs to the PrpD family.</text>
</comment>
<dbReference type="Proteomes" id="UP000255207">
    <property type="component" value="Unassembled WGS sequence"/>
</dbReference>
<dbReference type="InterPro" id="IPR042183">
    <property type="entry name" value="MmgE/PrpD_sf_1"/>
</dbReference>
<dbReference type="EMBL" id="QQTP01000019">
    <property type="protein sequence ID" value="RDJ20357.1"/>
    <property type="molecule type" value="Genomic_DNA"/>
</dbReference>
<dbReference type="Pfam" id="PF19305">
    <property type="entry name" value="MmgE_PrpD_C"/>
    <property type="match status" value="1"/>
</dbReference>
<dbReference type="InterPro" id="IPR045336">
    <property type="entry name" value="MmgE_PrpD_N"/>
</dbReference>
<dbReference type="InterPro" id="IPR045337">
    <property type="entry name" value="MmgE_PrpD_C"/>
</dbReference>
<evidence type="ECO:0000313" key="5">
    <source>
        <dbReference type="Proteomes" id="UP000255207"/>
    </source>
</evidence>
<evidence type="ECO:0000259" key="2">
    <source>
        <dbReference type="Pfam" id="PF03972"/>
    </source>
</evidence>
<dbReference type="InterPro" id="IPR005656">
    <property type="entry name" value="MmgE_PrpD"/>
</dbReference>
<dbReference type="GO" id="GO:0016829">
    <property type="term" value="F:lyase activity"/>
    <property type="evidence" value="ECO:0007669"/>
    <property type="project" value="InterPro"/>
</dbReference>
<dbReference type="SUPFAM" id="SSF103378">
    <property type="entry name" value="2-methylcitrate dehydratase PrpD"/>
    <property type="match status" value="1"/>
</dbReference>
<organism evidence="4 5">
    <name type="scientific">Bosea caraganae</name>
    <dbReference type="NCBI Taxonomy" id="2763117"/>
    <lineage>
        <taxon>Bacteria</taxon>
        <taxon>Pseudomonadati</taxon>
        <taxon>Pseudomonadota</taxon>
        <taxon>Alphaproteobacteria</taxon>
        <taxon>Hyphomicrobiales</taxon>
        <taxon>Boseaceae</taxon>
        <taxon>Bosea</taxon>
    </lineage>
</organism>
<dbReference type="PANTHER" id="PTHR16943">
    <property type="entry name" value="2-METHYLCITRATE DEHYDRATASE-RELATED"/>
    <property type="match status" value="1"/>
</dbReference>
<accession>A0A370KZG9</accession>
<feature type="domain" description="MmgE/PrpD C-terminal" evidence="3">
    <location>
        <begin position="283"/>
        <end position="442"/>
    </location>
</feature>
<keyword evidence="5" id="KW-1185">Reference proteome</keyword>
<sequence>MKAEVATVTTISSHIAGWVNRTSLSALPPEVVQGTKLRILDLTGVMLASSRLGIVQAARRAWAEIESGAGATQLGTTAATSPATAAFLNGIAASALEFDDTYLPTTIHATGLALSVCYPEAQRRPVSGAKLIESVLLASESMIRLSVVSTQDWFRFGIHPTGAFGVFGGVCALAKLRGLDDAAIIRGLGHAGSMSAALTAAFEDGTSTKNLHVGLAAANAFRAVALAQQDISGPTLVYEGKFGWYRAHVQSDGKRHYEAVTTDLTKGGLEQDWLSLEIATKLYPVAYPLMPHIEAAIELRNQYGIEPEEVDEIDAYLAERTFPMLCEPPELKMKPLTTWHGRISVQHTIAEALVRGEMTKNAYSEEAIRDPRINLLATKVRHLPDLEAPKNPLRSRAKIVVRMKDGRELSHEILDFRGTRRNPMTTDDYIAKFRANTGDLLPAGLIDETIDSFLKIEGIDDIVPLLQRLTIAA</sequence>
<reference evidence="5" key="1">
    <citation type="submission" date="2018-07" db="EMBL/GenBank/DDBJ databases">
        <authorList>
            <person name="Safronova V.I."/>
            <person name="Chirak E.R."/>
            <person name="Sazanova A.L."/>
        </authorList>
    </citation>
    <scope>NUCLEOTIDE SEQUENCE [LARGE SCALE GENOMIC DNA]</scope>
    <source>
        <strain evidence="5">RCAM04685</strain>
    </source>
</reference>
<comment type="caution">
    <text evidence="4">The sequence shown here is derived from an EMBL/GenBank/DDBJ whole genome shotgun (WGS) entry which is preliminary data.</text>
</comment>
<dbReference type="InterPro" id="IPR036148">
    <property type="entry name" value="MmgE/PrpD_sf"/>
</dbReference>
<dbReference type="Pfam" id="PF03972">
    <property type="entry name" value="MmgE_PrpD_N"/>
    <property type="match status" value="1"/>
</dbReference>
<dbReference type="InterPro" id="IPR042188">
    <property type="entry name" value="MmgE/PrpD_sf_2"/>
</dbReference>
<gene>
    <name evidence="4" type="ORF">DWE98_24780</name>
</gene>